<evidence type="ECO:0000256" key="10">
    <source>
        <dbReference type="ARBA" id="ARBA00023163"/>
    </source>
</evidence>
<name>A0A6G0WMH0_9STRA</name>
<evidence type="ECO:0000256" key="12">
    <source>
        <dbReference type="ARBA" id="ARBA00049086"/>
    </source>
</evidence>
<dbReference type="Pfam" id="PF06325">
    <property type="entry name" value="PrmA"/>
    <property type="match status" value="1"/>
</dbReference>
<evidence type="ECO:0000313" key="15">
    <source>
        <dbReference type="EMBL" id="KAF0728505.1"/>
    </source>
</evidence>
<dbReference type="EC" id="2.1.1.319" evidence="3"/>
<evidence type="ECO:0000256" key="6">
    <source>
        <dbReference type="ARBA" id="ARBA00022679"/>
    </source>
</evidence>
<gene>
    <name evidence="15" type="ORF">Ae201684_013691</name>
</gene>
<dbReference type="GO" id="GO:0070611">
    <property type="term" value="F:histone H3R2 methyltransferase activity"/>
    <property type="evidence" value="ECO:0007669"/>
    <property type="project" value="TreeGrafter"/>
</dbReference>
<dbReference type="Proteomes" id="UP000481153">
    <property type="component" value="Unassembled WGS sequence"/>
</dbReference>
<dbReference type="VEuPathDB" id="FungiDB:AeMF1_010042"/>
<accession>A0A6G0WMH0</accession>
<evidence type="ECO:0000259" key="14">
    <source>
        <dbReference type="Pfam" id="PF22528"/>
    </source>
</evidence>
<dbReference type="AlphaFoldDB" id="A0A6G0WMH0"/>
<evidence type="ECO:0000256" key="7">
    <source>
        <dbReference type="ARBA" id="ARBA00022691"/>
    </source>
</evidence>
<protein>
    <recommendedName>
        <fullName evidence="3">type I protein arginine methyltransferase</fullName>
        <ecNumber evidence="3">2.1.1.319</ecNumber>
    </recommendedName>
</protein>
<keyword evidence="9" id="KW-0805">Transcription regulation</keyword>
<evidence type="ECO:0000256" key="11">
    <source>
        <dbReference type="ARBA" id="ARBA00023242"/>
    </source>
</evidence>
<keyword evidence="10" id="KW-0804">Transcription</keyword>
<comment type="caution">
    <text evidence="15">The sequence shown here is derived from an EMBL/GenBank/DDBJ whole genome shotgun (WGS) entry which is preliminary data.</text>
</comment>
<dbReference type="Gene3D" id="2.70.160.11">
    <property type="entry name" value="Hnrnp arginine n-methyltransferase1"/>
    <property type="match status" value="1"/>
</dbReference>
<sequence>MAQPDVKSSTNDEDDDNPFSQYYGMLLHQQNMLQDNVRTSTYERAMMENAPDFAGKVVLDVGTGSGILAFFAVKAGAKRVYGVELSAMADFARKLITVNGLGDKIIIVKGKMEEVELPEKVDIVISEPMGFFLVHERMLETYVMGRTKWMKPGGLMFPSIGTMFVCPFSDDSIYQEQMSKASFWRQRNFYGLDLNCLIEEAMDNHFSQPVVGYFSPSILMSSAPIHHVLDFRTMNADELISFDIPFQFVCNKTAIMHGLACWFTVDFIGSTSTVVLSTGPWDTGTHWYQCRLLLKQPIAVNSSQSVSGKLHFAANKKFSYDVDMHVNLDGTSISSTNKIRLHDQMYHYMQTPRRRHKLHLLLFYLFQLQRCLQALKRERNKDRLLRFKCLTKSLSSHVFFQRQRKRLYIAFHLEATHEQLGKVCCELHLDR</sequence>
<dbReference type="SUPFAM" id="SSF53335">
    <property type="entry name" value="S-adenosyl-L-methionine-dependent methyltransferases"/>
    <property type="match status" value="1"/>
</dbReference>
<evidence type="ECO:0000256" key="13">
    <source>
        <dbReference type="PROSITE-ProRule" id="PRU01015"/>
    </source>
</evidence>
<keyword evidence="16" id="KW-1185">Reference proteome</keyword>
<dbReference type="FunFam" id="3.40.50.150:FF:000052">
    <property type="entry name" value="Probable histone-arginine methyltransferase CARM1"/>
    <property type="match status" value="1"/>
</dbReference>
<dbReference type="InterPro" id="IPR055135">
    <property type="entry name" value="PRMT_dom"/>
</dbReference>
<evidence type="ECO:0000256" key="3">
    <source>
        <dbReference type="ARBA" id="ARBA00011925"/>
    </source>
</evidence>
<keyword evidence="8" id="KW-0156">Chromatin regulator</keyword>
<evidence type="ECO:0000256" key="2">
    <source>
        <dbReference type="ARBA" id="ARBA00004496"/>
    </source>
</evidence>
<dbReference type="PANTHER" id="PTHR11006:SF10">
    <property type="entry name" value="HISTONE-ARGININE METHYLTRANSFERASE CARMER-RELATED"/>
    <property type="match status" value="1"/>
</dbReference>
<organism evidence="15 16">
    <name type="scientific">Aphanomyces euteiches</name>
    <dbReference type="NCBI Taxonomy" id="100861"/>
    <lineage>
        <taxon>Eukaryota</taxon>
        <taxon>Sar</taxon>
        <taxon>Stramenopiles</taxon>
        <taxon>Oomycota</taxon>
        <taxon>Saprolegniomycetes</taxon>
        <taxon>Saprolegniales</taxon>
        <taxon>Verrucalvaceae</taxon>
        <taxon>Aphanomyces</taxon>
    </lineage>
</organism>
<keyword evidence="4" id="KW-0963">Cytoplasm</keyword>
<dbReference type="PROSITE" id="PS51678">
    <property type="entry name" value="SAM_MT_PRMT"/>
    <property type="match status" value="1"/>
</dbReference>
<dbReference type="GO" id="GO:0032259">
    <property type="term" value="P:methylation"/>
    <property type="evidence" value="ECO:0007669"/>
    <property type="project" value="UniProtKB-KW"/>
</dbReference>
<keyword evidence="11" id="KW-0539">Nucleus</keyword>
<evidence type="ECO:0000313" key="16">
    <source>
        <dbReference type="Proteomes" id="UP000481153"/>
    </source>
</evidence>
<evidence type="ECO:0000256" key="5">
    <source>
        <dbReference type="ARBA" id="ARBA00022603"/>
    </source>
</evidence>
<dbReference type="InterPro" id="IPR029063">
    <property type="entry name" value="SAM-dependent_MTases_sf"/>
</dbReference>
<dbReference type="InterPro" id="IPR025799">
    <property type="entry name" value="Arg_MeTrfase"/>
</dbReference>
<keyword evidence="5 13" id="KW-0489">Methyltransferase</keyword>
<dbReference type="GO" id="GO:0035242">
    <property type="term" value="F:protein-arginine omega-N asymmetric methyltransferase activity"/>
    <property type="evidence" value="ECO:0007669"/>
    <property type="project" value="UniProtKB-EC"/>
</dbReference>
<comment type="catalytic activity">
    <reaction evidence="12">
        <text>L-arginyl-[protein] + 2 S-adenosyl-L-methionine = N(omega),N(omega)-dimethyl-L-arginyl-[protein] + 2 S-adenosyl-L-homocysteine + 2 H(+)</text>
        <dbReference type="Rhea" id="RHEA:48096"/>
        <dbReference type="Rhea" id="RHEA-COMP:10532"/>
        <dbReference type="Rhea" id="RHEA-COMP:11991"/>
        <dbReference type="ChEBI" id="CHEBI:15378"/>
        <dbReference type="ChEBI" id="CHEBI:29965"/>
        <dbReference type="ChEBI" id="CHEBI:57856"/>
        <dbReference type="ChEBI" id="CHEBI:59789"/>
        <dbReference type="ChEBI" id="CHEBI:61897"/>
        <dbReference type="EC" id="2.1.1.319"/>
    </reaction>
</comment>
<feature type="domain" description="Protein arginine N-methyltransferase" evidence="14">
    <location>
        <begin position="161"/>
        <end position="329"/>
    </location>
</feature>
<evidence type="ECO:0000256" key="4">
    <source>
        <dbReference type="ARBA" id="ARBA00022490"/>
    </source>
</evidence>
<dbReference type="Pfam" id="PF22528">
    <property type="entry name" value="PRMT_C"/>
    <property type="match status" value="1"/>
</dbReference>
<dbReference type="GO" id="GO:0005737">
    <property type="term" value="C:cytoplasm"/>
    <property type="evidence" value="ECO:0007669"/>
    <property type="project" value="UniProtKB-SubCell"/>
</dbReference>
<keyword evidence="7 13" id="KW-0949">S-adenosyl-L-methionine</keyword>
<dbReference type="GO" id="GO:0005634">
    <property type="term" value="C:nucleus"/>
    <property type="evidence" value="ECO:0007669"/>
    <property type="project" value="UniProtKB-SubCell"/>
</dbReference>
<comment type="subcellular location">
    <subcellularLocation>
        <location evidence="2">Cytoplasm</location>
    </subcellularLocation>
    <subcellularLocation>
        <location evidence="1">Nucleus</location>
    </subcellularLocation>
</comment>
<reference evidence="15 16" key="1">
    <citation type="submission" date="2019-07" db="EMBL/GenBank/DDBJ databases">
        <title>Genomics analysis of Aphanomyces spp. identifies a new class of oomycete effector associated with host adaptation.</title>
        <authorList>
            <person name="Gaulin E."/>
        </authorList>
    </citation>
    <scope>NUCLEOTIDE SEQUENCE [LARGE SCALE GENOMIC DNA]</scope>
    <source>
        <strain evidence="15 16">ATCC 201684</strain>
    </source>
</reference>
<dbReference type="Gene3D" id="3.40.50.150">
    <property type="entry name" value="Vaccinia Virus protein VP39"/>
    <property type="match status" value="1"/>
</dbReference>
<dbReference type="PANTHER" id="PTHR11006">
    <property type="entry name" value="PROTEIN ARGININE N-METHYLTRANSFERASE"/>
    <property type="match status" value="1"/>
</dbReference>
<evidence type="ECO:0000256" key="8">
    <source>
        <dbReference type="ARBA" id="ARBA00022853"/>
    </source>
</evidence>
<evidence type="ECO:0000256" key="1">
    <source>
        <dbReference type="ARBA" id="ARBA00004123"/>
    </source>
</evidence>
<dbReference type="CDD" id="cd02440">
    <property type="entry name" value="AdoMet_MTases"/>
    <property type="match status" value="1"/>
</dbReference>
<dbReference type="GO" id="GO:0035241">
    <property type="term" value="F:protein-arginine omega-N monomethyltransferase activity"/>
    <property type="evidence" value="ECO:0007669"/>
    <property type="project" value="UniProtKB-ARBA"/>
</dbReference>
<keyword evidence="6 13" id="KW-0808">Transferase</keyword>
<proteinExistence type="predicted"/>
<dbReference type="EMBL" id="VJMJ01000176">
    <property type="protein sequence ID" value="KAF0728505.1"/>
    <property type="molecule type" value="Genomic_DNA"/>
</dbReference>
<evidence type="ECO:0000256" key="9">
    <source>
        <dbReference type="ARBA" id="ARBA00023015"/>
    </source>
</evidence>